<dbReference type="EMBL" id="CP097320">
    <property type="protein sequence ID" value="UQX10566.1"/>
    <property type="molecule type" value="Genomic_DNA"/>
</dbReference>
<dbReference type="Proteomes" id="UP001056610">
    <property type="component" value="Chromosome"/>
</dbReference>
<organism evidence="1 2">
    <name type="scientific">Candidatus Mycobacterium methanotrophicum</name>
    <dbReference type="NCBI Taxonomy" id="2943498"/>
    <lineage>
        <taxon>Bacteria</taxon>
        <taxon>Bacillati</taxon>
        <taxon>Actinomycetota</taxon>
        <taxon>Actinomycetes</taxon>
        <taxon>Mycobacteriales</taxon>
        <taxon>Mycobacteriaceae</taxon>
        <taxon>Mycobacterium</taxon>
    </lineage>
</organism>
<dbReference type="RefSeq" id="WP_219070354.1">
    <property type="nucleotide sequence ID" value="NZ_CAJUXY010000085.1"/>
</dbReference>
<evidence type="ECO:0000313" key="2">
    <source>
        <dbReference type="Proteomes" id="UP001056610"/>
    </source>
</evidence>
<reference evidence="1" key="1">
    <citation type="submission" date="2022-05" db="EMBL/GenBank/DDBJ databases">
        <title>A methanotrophic Mycobacterium dominates a cave microbial ecosystem.</title>
        <authorList>
            <person name="Van Spanning R.J.M."/>
            <person name="Guan Q."/>
            <person name="Melkonian C."/>
            <person name="Gallant J."/>
            <person name="Polerecky L."/>
            <person name="Flot J.-F."/>
            <person name="Brandt B.W."/>
            <person name="Braster M."/>
            <person name="Iturbe Espinoza P."/>
            <person name="Aerts J."/>
            <person name="Meima-Franke M."/>
            <person name="Piersma S.R."/>
            <person name="Bunduc C."/>
            <person name="Ummels R."/>
            <person name="Pain A."/>
            <person name="Fleming E.J."/>
            <person name="van der Wel N."/>
            <person name="Gherman V.D."/>
            <person name="Sarbu S.M."/>
            <person name="Bodelier P.L.E."/>
            <person name="Bitter W."/>
        </authorList>
    </citation>
    <scope>NUCLEOTIDE SEQUENCE</scope>
    <source>
        <strain evidence="1">Sulfur Cave</strain>
    </source>
</reference>
<keyword evidence="2" id="KW-1185">Reference proteome</keyword>
<proteinExistence type="predicted"/>
<evidence type="ECO:0000313" key="1">
    <source>
        <dbReference type="EMBL" id="UQX10566.1"/>
    </source>
</evidence>
<gene>
    <name evidence="1" type="ORF">M5I08_21350</name>
</gene>
<protein>
    <submittedName>
        <fullName evidence="1">Uncharacterized protein</fullName>
    </submittedName>
</protein>
<sequence length="48" mass="5362">MLPAQLGQFGDQPIDTQTALVILVDLLITSVDSVFSFSRSDWFRFSQA</sequence>
<name>A0ABY4QL51_9MYCO</name>
<accession>A0ABY4QL51</accession>